<evidence type="ECO:0000313" key="5">
    <source>
        <dbReference type="Proteomes" id="UP000509429"/>
    </source>
</evidence>
<name>A0A6N0HQG8_9GAMM</name>
<dbReference type="GO" id="GO:0008047">
    <property type="term" value="F:enzyme activator activity"/>
    <property type="evidence" value="ECO:0007669"/>
    <property type="project" value="TreeGrafter"/>
</dbReference>
<keyword evidence="2" id="KW-0067">ATP-binding</keyword>
<evidence type="ECO:0000313" key="4">
    <source>
        <dbReference type="EMBL" id="QKQ24639.1"/>
    </source>
</evidence>
<dbReference type="SUPFAM" id="SSF52540">
    <property type="entry name" value="P-loop containing nucleoside triphosphate hydrolases"/>
    <property type="match status" value="1"/>
</dbReference>
<gene>
    <name evidence="4" type="ORF">HUE58_05960</name>
</gene>
<evidence type="ECO:0000256" key="2">
    <source>
        <dbReference type="ARBA" id="ARBA00022840"/>
    </source>
</evidence>
<dbReference type="PANTHER" id="PTHR13779:SF7">
    <property type="entry name" value="ATPASE WRNIP1"/>
    <property type="match status" value="1"/>
</dbReference>
<dbReference type="GO" id="GO:0000731">
    <property type="term" value="P:DNA synthesis involved in DNA repair"/>
    <property type="evidence" value="ECO:0007669"/>
    <property type="project" value="TreeGrafter"/>
</dbReference>
<dbReference type="GO" id="GO:0006261">
    <property type="term" value="P:DNA-templated DNA replication"/>
    <property type="evidence" value="ECO:0007669"/>
    <property type="project" value="TreeGrafter"/>
</dbReference>
<evidence type="ECO:0000256" key="1">
    <source>
        <dbReference type="ARBA" id="ARBA00022741"/>
    </source>
</evidence>
<evidence type="ECO:0000259" key="3">
    <source>
        <dbReference type="Pfam" id="PF05496"/>
    </source>
</evidence>
<dbReference type="KEGG" id="reo:HUE58_05960"/>
<dbReference type="Proteomes" id="UP000509429">
    <property type="component" value="Chromosome"/>
</dbReference>
<feature type="domain" description="RuvB-like AAA+ ATPase" evidence="3">
    <location>
        <begin position="11"/>
        <end position="140"/>
    </location>
</feature>
<reference evidence="4 5" key="1">
    <citation type="submission" date="2020-05" db="EMBL/GenBank/DDBJ databases">
        <title>Horizontal transmission and recombination maintain forever young bacterial symbiont genomes.</title>
        <authorList>
            <person name="Russell S.L."/>
            <person name="Pepper-Tunick E."/>
            <person name="Svedberg J."/>
            <person name="Byrne A."/>
            <person name="Ruelas Castillo J."/>
            <person name="Vollmers C."/>
            <person name="Beinart R.A."/>
            <person name="Corbett-Detig R."/>
        </authorList>
    </citation>
    <scope>NUCLEOTIDE SEQUENCE [LARGE SCALE GENOMIC DNA]</scope>
    <source>
        <strain evidence="4">JDF_Ridge</strain>
    </source>
</reference>
<dbReference type="RefSeq" id="WP_174606075.1">
    <property type="nucleotide sequence ID" value="NZ_CP054490.1"/>
</dbReference>
<protein>
    <submittedName>
        <fullName evidence="4">AAA family ATPase</fullName>
    </submittedName>
</protein>
<dbReference type="InterPro" id="IPR027417">
    <property type="entry name" value="P-loop_NTPase"/>
</dbReference>
<dbReference type="InterPro" id="IPR008824">
    <property type="entry name" value="RuvB-like_N"/>
</dbReference>
<keyword evidence="1" id="KW-0547">Nucleotide-binding</keyword>
<dbReference type="GO" id="GO:0017116">
    <property type="term" value="F:single-stranded DNA helicase activity"/>
    <property type="evidence" value="ECO:0007669"/>
    <property type="project" value="TreeGrafter"/>
</dbReference>
<proteinExistence type="predicted"/>
<dbReference type="PANTHER" id="PTHR13779">
    <property type="entry name" value="WERNER HELICASE-INTERACTING PROTEIN 1 FAMILY MEMBER"/>
    <property type="match status" value="1"/>
</dbReference>
<dbReference type="GO" id="GO:0005524">
    <property type="term" value="F:ATP binding"/>
    <property type="evidence" value="ECO:0007669"/>
    <property type="project" value="UniProtKB-KW"/>
</dbReference>
<dbReference type="GO" id="GO:0009378">
    <property type="term" value="F:four-way junction helicase activity"/>
    <property type="evidence" value="ECO:0007669"/>
    <property type="project" value="InterPro"/>
</dbReference>
<dbReference type="GO" id="GO:0006310">
    <property type="term" value="P:DNA recombination"/>
    <property type="evidence" value="ECO:0007669"/>
    <property type="project" value="InterPro"/>
</dbReference>
<dbReference type="AlphaFoldDB" id="A0A6N0HQG8"/>
<sequence length="173" mass="19954">MPNYRPLAETLRLKSLDNFFGQSYLLNTQYPFRQAIDNHRLHSMILWSPLGTDKTTLARIIVSQVKGYFEQLNAVLDGVKELRAVVENAKKFQKIGKQPLLLVDKIHRFNKTQQDGFLPHIESDLLLLIGTTIKNLSFEINKALLSHLSVYILNALNNRNLSKYYKERSGMSH</sequence>
<dbReference type="InterPro" id="IPR051314">
    <property type="entry name" value="AAA_ATPase_RarA/MGS1/WRNIP1"/>
</dbReference>
<organism evidence="4 5">
    <name type="scientific">Candidatus Ruthia endofausta</name>
    <dbReference type="NCBI Taxonomy" id="2738852"/>
    <lineage>
        <taxon>Bacteria</taxon>
        <taxon>Pseudomonadati</taxon>
        <taxon>Pseudomonadota</taxon>
        <taxon>Gammaproteobacteria</taxon>
        <taxon>Candidatus Pseudothioglobaceae</taxon>
        <taxon>Candidatus Ruthturnera</taxon>
    </lineage>
</organism>
<keyword evidence="5" id="KW-1185">Reference proteome</keyword>
<dbReference type="Gene3D" id="3.40.50.300">
    <property type="entry name" value="P-loop containing nucleotide triphosphate hydrolases"/>
    <property type="match status" value="1"/>
</dbReference>
<accession>A0A6N0HQG8</accession>
<dbReference type="Pfam" id="PF05496">
    <property type="entry name" value="RuvB_N"/>
    <property type="match status" value="1"/>
</dbReference>
<dbReference type="EMBL" id="CP054490">
    <property type="protein sequence ID" value="QKQ24639.1"/>
    <property type="molecule type" value="Genomic_DNA"/>
</dbReference>